<keyword evidence="3" id="KW-0472">Membrane</keyword>
<gene>
    <name evidence="5" type="ORF">BVRB_3g070620</name>
</gene>
<dbReference type="GO" id="GO:0016020">
    <property type="term" value="C:membrane"/>
    <property type="evidence" value="ECO:0007669"/>
    <property type="project" value="TreeGrafter"/>
</dbReference>
<evidence type="ECO:0000313" key="5">
    <source>
        <dbReference type="EMBL" id="KMS98579.1"/>
    </source>
</evidence>
<dbReference type="Pfam" id="PF13962">
    <property type="entry name" value="PGG"/>
    <property type="match status" value="1"/>
</dbReference>
<dbReference type="SUPFAM" id="SSF48403">
    <property type="entry name" value="Ankyrin repeat"/>
    <property type="match status" value="1"/>
</dbReference>
<dbReference type="InterPro" id="IPR036770">
    <property type="entry name" value="Ankyrin_rpt-contain_sf"/>
</dbReference>
<dbReference type="InterPro" id="IPR002110">
    <property type="entry name" value="Ankyrin_rpt"/>
</dbReference>
<keyword evidence="3" id="KW-1133">Transmembrane helix</keyword>
<evidence type="ECO:0000256" key="2">
    <source>
        <dbReference type="SAM" id="MobiDB-lite"/>
    </source>
</evidence>
<feature type="transmembrane region" description="Helical" evidence="3">
    <location>
        <begin position="573"/>
        <end position="592"/>
    </location>
</feature>
<dbReference type="PANTHER" id="PTHR24177:SF292">
    <property type="entry name" value="ANKYRIN REPEAT FAMILY PROTEIN-RELATED"/>
    <property type="match status" value="1"/>
</dbReference>
<evidence type="ECO:0000256" key="3">
    <source>
        <dbReference type="SAM" id="Phobius"/>
    </source>
</evidence>
<feature type="transmembrane region" description="Helical" evidence="3">
    <location>
        <begin position="546"/>
        <end position="567"/>
    </location>
</feature>
<reference evidence="5 6" key="1">
    <citation type="journal article" date="2014" name="Nature">
        <title>The genome of the recently domesticated crop plant sugar beet (Beta vulgaris).</title>
        <authorList>
            <person name="Dohm J.C."/>
            <person name="Minoche A.E."/>
            <person name="Holtgrawe D."/>
            <person name="Capella-Gutierrez S."/>
            <person name="Zakrzewski F."/>
            <person name="Tafer H."/>
            <person name="Rupp O."/>
            <person name="Sorensen T.R."/>
            <person name="Stracke R."/>
            <person name="Reinhardt R."/>
            <person name="Goesmann A."/>
            <person name="Kraft T."/>
            <person name="Schulz B."/>
            <person name="Stadler P.F."/>
            <person name="Schmidt T."/>
            <person name="Gabaldon T."/>
            <person name="Lehrach H."/>
            <person name="Weisshaar B."/>
            <person name="Himmelbauer H."/>
        </authorList>
    </citation>
    <scope>NUCLEOTIDE SEQUENCE [LARGE SCALE GENOMIC DNA]</scope>
    <source>
        <tissue evidence="5">Taproot</tissue>
    </source>
</reference>
<dbReference type="Gramene" id="KMS98579">
    <property type="protein sequence ID" value="KMS98579"/>
    <property type="gene ID" value="BVRB_3g070620"/>
</dbReference>
<dbReference type="EMBL" id="KQ090250">
    <property type="protein sequence ID" value="KMS98579.1"/>
    <property type="molecule type" value="Genomic_DNA"/>
</dbReference>
<protein>
    <recommendedName>
        <fullName evidence="4">PGG domain-containing protein</fullName>
    </recommendedName>
</protein>
<keyword evidence="3" id="KW-0812">Transmembrane</keyword>
<dbReference type="PROSITE" id="PS50297">
    <property type="entry name" value="ANK_REP_REGION"/>
    <property type="match status" value="1"/>
</dbReference>
<feature type="region of interest" description="Disordered" evidence="2">
    <location>
        <begin position="1"/>
        <end position="26"/>
    </location>
</feature>
<keyword evidence="1" id="KW-0040">ANK repeat</keyword>
<evidence type="ECO:0000256" key="1">
    <source>
        <dbReference type="PROSITE-ProRule" id="PRU00023"/>
    </source>
</evidence>
<dbReference type="SMART" id="SM00248">
    <property type="entry name" value="ANK"/>
    <property type="match status" value="5"/>
</dbReference>
<dbReference type="OMA" id="FGFQQYP"/>
<feature type="domain" description="PGG" evidence="4">
    <location>
        <begin position="454"/>
        <end position="566"/>
    </location>
</feature>
<name>A0A0J8BB35_BETVV</name>
<dbReference type="InterPro" id="IPR026961">
    <property type="entry name" value="PGG_dom"/>
</dbReference>
<proteinExistence type="predicted"/>
<feature type="transmembrane region" description="Helical" evidence="3">
    <location>
        <begin position="502"/>
        <end position="525"/>
    </location>
</feature>
<dbReference type="OrthoDB" id="1925304at2759"/>
<feature type="repeat" description="ANK" evidence="1">
    <location>
        <begin position="160"/>
        <end position="192"/>
    </location>
</feature>
<dbReference type="Proteomes" id="UP000035740">
    <property type="component" value="Unassembled WGS sequence"/>
</dbReference>
<dbReference type="AlphaFoldDB" id="A0A0J8BB35"/>
<dbReference type="Pfam" id="PF12796">
    <property type="entry name" value="Ank_2"/>
    <property type="match status" value="1"/>
</dbReference>
<dbReference type="Gene3D" id="1.25.40.20">
    <property type="entry name" value="Ankyrin repeat-containing domain"/>
    <property type="match status" value="2"/>
</dbReference>
<keyword evidence="6" id="KW-1185">Reference proteome</keyword>
<evidence type="ECO:0000313" key="6">
    <source>
        <dbReference type="Proteomes" id="UP000035740"/>
    </source>
</evidence>
<dbReference type="eggNOG" id="KOG0504">
    <property type="taxonomic scope" value="Eukaryota"/>
</dbReference>
<organism evidence="5 6">
    <name type="scientific">Beta vulgaris subsp. vulgaris</name>
    <name type="common">Beet</name>
    <dbReference type="NCBI Taxonomy" id="3555"/>
    <lineage>
        <taxon>Eukaryota</taxon>
        <taxon>Viridiplantae</taxon>
        <taxon>Streptophyta</taxon>
        <taxon>Embryophyta</taxon>
        <taxon>Tracheophyta</taxon>
        <taxon>Spermatophyta</taxon>
        <taxon>Magnoliopsida</taxon>
        <taxon>eudicotyledons</taxon>
        <taxon>Gunneridae</taxon>
        <taxon>Pentapetalae</taxon>
        <taxon>Caryophyllales</taxon>
        <taxon>Chenopodiaceae</taxon>
        <taxon>Betoideae</taxon>
        <taxon>Beta</taxon>
    </lineage>
</organism>
<dbReference type="KEGG" id="bvg:104907000"/>
<sequence length="632" mass="71023">MIGGDPVASVGKALRTNDQRKNEGAVTSHQVSLSIIPPTSLGLQLNETRQNFLRYGLPLYQAALEGDWETAEQIFKEAPNWIIAPITKRNDTTLHIAAAARHLDFVKNLVDLISKANYHLESRTSLGNTAFCMAASSGIVKIAQVMVEKNRSIPDIRGSSNMTPLHMAILLGHRDMVRYLLKVTNDSLLNDGDRIEMLTSAIEAGLYDVALHFIDEHPHLAVERNLNGETVLHILARRPLQNCASKQSIWGNFVNRCTNMNKDESKQQLELALQVTQRAWIEVIKKDENEISDLIGYPSRILFVAAEMGNVDFLITLILSYPDVIWKVDEKNRSIFHIAIKCRHEEIFKLIHEIGAIKDLIASYKDTERNNMLHLAAKIAPPDRLNCVSGAALQMQRELLWFEVVKNVVQPHYAAAKNKSKVTSQDVGNTSKSGKTPQALFTEEHKDLRIQGEAWMKKTAESCTLVATLITTVVFTAAFTLPGGNDESNGFPILLSEISFKVFAISNAISLFAASTSILMFLSILTSRYAESDFLRLLPFKLMVGLTSLFVSIATMMVAFTATFFITFQRDSIWIPVPIALLAAIPVLLFGFQQYPLLWDIYRATYRSWTLFQPSHKRKLSWKSKRPKRKLN</sequence>
<dbReference type="PANTHER" id="PTHR24177">
    <property type="entry name" value="CASKIN"/>
    <property type="match status" value="1"/>
</dbReference>
<accession>A0A0J8BB35</accession>
<evidence type="ECO:0000259" key="4">
    <source>
        <dbReference type="Pfam" id="PF13962"/>
    </source>
</evidence>
<dbReference type="PROSITE" id="PS50088">
    <property type="entry name" value="ANK_REPEAT"/>
    <property type="match status" value="1"/>
</dbReference>